<keyword evidence="1" id="KW-1133">Transmembrane helix</keyword>
<dbReference type="InterPro" id="IPR019886">
    <property type="entry name" value="Na_symporter_ssu"/>
</dbReference>
<reference evidence="3 4" key="1">
    <citation type="submission" date="2015-12" db="EMBL/GenBank/DDBJ databases">
        <title>Nitrous oxide reduction kinetics distinguish bacteria harboring typical versus atypical NosZ.</title>
        <authorList>
            <person name="Yoon S."/>
            <person name="Nissen S."/>
            <person name="Park D."/>
            <person name="Sanford R.A."/>
            <person name="Loeffler F.E."/>
        </authorList>
    </citation>
    <scope>NUCLEOTIDE SEQUENCE [LARGE SCALE GENOMIC DNA]</scope>
    <source>
        <strain evidence="3 4">ATCC BAA-841</strain>
    </source>
</reference>
<name>A0A133XP65_9RHOO</name>
<evidence type="ECO:0000256" key="1">
    <source>
        <dbReference type="SAM" id="Phobius"/>
    </source>
</evidence>
<protein>
    <recommendedName>
        <fullName evidence="2">Sodium symporter small subunit domain-containing protein</fullName>
    </recommendedName>
</protein>
<accession>A0A133XP65</accession>
<sequence length="83" mass="10073">MRPSSDAYWRQTKRLTLALLLLWIALTFVMNWFARELNDLTFLDFPLGFYMDAQGLLLIYLAIIWYYNRRMRKLDAKYGIEDK</sequence>
<dbReference type="Proteomes" id="UP000070186">
    <property type="component" value="Unassembled WGS sequence"/>
</dbReference>
<evidence type="ECO:0000259" key="2">
    <source>
        <dbReference type="Pfam" id="PF13937"/>
    </source>
</evidence>
<keyword evidence="1" id="KW-0472">Membrane</keyword>
<organism evidence="3 4">
    <name type="scientific">Dechloromonas denitrificans</name>
    <dbReference type="NCBI Taxonomy" id="281362"/>
    <lineage>
        <taxon>Bacteria</taxon>
        <taxon>Pseudomonadati</taxon>
        <taxon>Pseudomonadota</taxon>
        <taxon>Betaproteobacteria</taxon>
        <taxon>Rhodocyclales</taxon>
        <taxon>Azonexaceae</taxon>
        <taxon>Dechloromonas</taxon>
    </lineage>
</organism>
<comment type="caution">
    <text evidence="3">The sequence shown here is derived from an EMBL/GenBank/DDBJ whole genome shotgun (WGS) entry which is preliminary data.</text>
</comment>
<keyword evidence="1" id="KW-0812">Transmembrane</keyword>
<dbReference type="STRING" id="281362.AT959_00535"/>
<feature type="transmembrane region" description="Helical" evidence="1">
    <location>
        <begin position="47"/>
        <end position="67"/>
    </location>
</feature>
<feature type="domain" description="Sodium symporter small subunit" evidence="2">
    <location>
        <begin position="6"/>
        <end position="80"/>
    </location>
</feature>
<keyword evidence="4" id="KW-1185">Reference proteome</keyword>
<dbReference type="EMBL" id="LODL01000002">
    <property type="protein sequence ID" value="KXB32721.1"/>
    <property type="molecule type" value="Genomic_DNA"/>
</dbReference>
<dbReference type="Pfam" id="PF13937">
    <property type="entry name" value="DUF4212"/>
    <property type="match status" value="1"/>
</dbReference>
<dbReference type="AlphaFoldDB" id="A0A133XP65"/>
<evidence type="ECO:0000313" key="3">
    <source>
        <dbReference type="EMBL" id="KXB32721.1"/>
    </source>
</evidence>
<proteinExistence type="predicted"/>
<dbReference type="RefSeq" id="WP_066879326.1">
    <property type="nucleotide sequence ID" value="NZ_LODL01000002.1"/>
</dbReference>
<evidence type="ECO:0000313" key="4">
    <source>
        <dbReference type="Proteomes" id="UP000070186"/>
    </source>
</evidence>
<dbReference type="NCBIfam" id="TIGR03647">
    <property type="entry name" value="Na_symport_sm"/>
    <property type="match status" value="1"/>
</dbReference>
<gene>
    <name evidence="3" type="ORF">AT959_00535</name>
</gene>